<dbReference type="Pfam" id="PF13460">
    <property type="entry name" value="NAD_binding_10"/>
    <property type="match status" value="1"/>
</dbReference>
<dbReference type="Gene3D" id="3.40.50.720">
    <property type="entry name" value="NAD(P)-binding Rossmann-like Domain"/>
    <property type="match status" value="2"/>
</dbReference>
<evidence type="ECO:0000259" key="3">
    <source>
        <dbReference type="Pfam" id="PF13460"/>
    </source>
</evidence>
<dbReference type="SUPFAM" id="SSF51735">
    <property type="entry name" value="NAD(P)-binding Rossmann-fold domains"/>
    <property type="match status" value="1"/>
</dbReference>
<evidence type="ECO:0000259" key="2">
    <source>
        <dbReference type="Pfam" id="PF01370"/>
    </source>
</evidence>
<sequence>MAVKIFLTGATGYIGGDALSVLSQAHPEFEFSLLIRTQEKADKVKAQYPDADIVLGDLDDSELLREQAAKADIVLHTADASDHEAAARAIAAGLAEGHSGSRPGFWLHTGGTGILTYRDSEAGRLGEHDDKEFADDDAGVAELTSLPDGAFHRNVDKVVLEAGASNAIRTAIVCPPTIYGTGRGPVATRGRQAYELARLVLRGGYAPVVGAGRARWNHVHVADLSEAFRLLVEQAVVSLGGGGGEDARELWGARGYYLVESGEHVWGELARAMAAEAFDMGLLPARPEDRRLDKDQALAVAGFEAVSWGWNSRGGARCGCGRGLGGDRGPRRSRRRSRRFSSMRSGACRNVNYV</sequence>
<dbReference type="AlphaFoldDB" id="A0AAW0Q7J1"/>
<protein>
    <submittedName>
        <fullName evidence="4">Nucleoside-diphosphate-sugar epimerase</fullName>
    </submittedName>
</protein>
<dbReference type="EMBL" id="JAQQWP010000011">
    <property type="protein sequence ID" value="KAK8095936.1"/>
    <property type="molecule type" value="Genomic_DNA"/>
</dbReference>
<dbReference type="InterPro" id="IPR016040">
    <property type="entry name" value="NAD(P)-bd_dom"/>
</dbReference>
<evidence type="ECO:0000313" key="4">
    <source>
        <dbReference type="EMBL" id="KAK8095936.1"/>
    </source>
</evidence>
<name>A0AAW0Q7J1_9PEZI</name>
<comment type="caution">
    <text evidence="4">The sequence shown here is derived from an EMBL/GenBank/DDBJ whole genome shotgun (WGS) entry which is preliminary data.</text>
</comment>
<organism evidence="4 5">
    <name type="scientific">Apiospora kogelbergensis</name>
    <dbReference type="NCBI Taxonomy" id="1337665"/>
    <lineage>
        <taxon>Eukaryota</taxon>
        <taxon>Fungi</taxon>
        <taxon>Dikarya</taxon>
        <taxon>Ascomycota</taxon>
        <taxon>Pezizomycotina</taxon>
        <taxon>Sordariomycetes</taxon>
        <taxon>Xylariomycetidae</taxon>
        <taxon>Amphisphaeriales</taxon>
        <taxon>Apiosporaceae</taxon>
        <taxon>Apiospora</taxon>
    </lineage>
</organism>
<dbReference type="InterPro" id="IPR051783">
    <property type="entry name" value="NAD(P)-dependent_oxidoreduct"/>
</dbReference>
<feature type="domain" description="NAD(P)-binding" evidence="3">
    <location>
        <begin position="9"/>
        <end position="92"/>
    </location>
</feature>
<dbReference type="PANTHER" id="PTHR48079:SF6">
    <property type="entry name" value="NAD(P)-BINDING DOMAIN-CONTAINING PROTEIN-RELATED"/>
    <property type="match status" value="1"/>
</dbReference>
<dbReference type="GO" id="GO:0005737">
    <property type="term" value="C:cytoplasm"/>
    <property type="evidence" value="ECO:0007669"/>
    <property type="project" value="TreeGrafter"/>
</dbReference>
<evidence type="ECO:0000256" key="1">
    <source>
        <dbReference type="SAM" id="MobiDB-lite"/>
    </source>
</evidence>
<dbReference type="PANTHER" id="PTHR48079">
    <property type="entry name" value="PROTEIN YEEZ"/>
    <property type="match status" value="1"/>
</dbReference>
<evidence type="ECO:0000313" key="5">
    <source>
        <dbReference type="Proteomes" id="UP001392437"/>
    </source>
</evidence>
<accession>A0AAW0Q7J1</accession>
<dbReference type="InterPro" id="IPR001509">
    <property type="entry name" value="Epimerase_deHydtase"/>
</dbReference>
<gene>
    <name evidence="4" type="ORF">PG999_013958</name>
</gene>
<feature type="region of interest" description="Disordered" evidence="1">
    <location>
        <begin position="321"/>
        <end position="340"/>
    </location>
</feature>
<dbReference type="Proteomes" id="UP001392437">
    <property type="component" value="Unassembled WGS sequence"/>
</dbReference>
<dbReference type="GO" id="GO:0004029">
    <property type="term" value="F:aldehyde dehydrogenase (NAD+) activity"/>
    <property type="evidence" value="ECO:0007669"/>
    <property type="project" value="TreeGrafter"/>
</dbReference>
<feature type="domain" description="NAD-dependent epimerase/dehydratase" evidence="2">
    <location>
        <begin position="154"/>
        <end position="234"/>
    </location>
</feature>
<dbReference type="Pfam" id="PF01370">
    <property type="entry name" value="Epimerase"/>
    <property type="match status" value="1"/>
</dbReference>
<keyword evidence="5" id="KW-1185">Reference proteome</keyword>
<reference evidence="4 5" key="1">
    <citation type="submission" date="2023-01" db="EMBL/GenBank/DDBJ databases">
        <title>Analysis of 21 Apiospora genomes using comparative genomics revels a genus with tremendous synthesis potential of carbohydrate active enzymes and secondary metabolites.</title>
        <authorList>
            <person name="Sorensen T."/>
        </authorList>
    </citation>
    <scope>NUCLEOTIDE SEQUENCE [LARGE SCALE GENOMIC DNA]</scope>
    <source>
        <strain evidence="4 5">CBS 117206</strain>
    </source>
</reference>
<proteinExistence type="predicted"/>
<feature type="compositionally biased region" description="Basic residues" evidence="1">
    <location>
        <begin position="331"/>
        <end position="340"/>
    </location>
</feature>
<dbReference type="InterPro" id="IPR036291">
    <property type="entry name" value="NAD(P)-bd_dom_sf"/>
</dbReference>